<feature type="domain" description="Thioredoxin" evidence="5">
    <location>
        <begin position="1"/>
        <end position="137"/>
    </location>
</feature>
<dbReference type="Pfam" id="PF00085">
    <property type="entry name" value="Thioredoxin"/>
    <property type="match status" value="1"/>
</dbReference>
<evidence type="ECO:0000256" key="1">
    <source>
        <dbReference type="ARBA" id="ARBA00008983"/>
    </source>
</evidence>
<dbReference type="AlphaFoldDB" id="A0AAX4PI03"/>
<dbReference type="InterPro" id="IPR013766">
    <property type="entry name" value="Thioredoxin_domain"/>
</dbReference>
<protein>
    <submittedName>
        <fullName evidence="6">Glutaredoxin</fullName>
    </submittedName>
</protein>
<dbReference type="NCBIfam" id="TIGR00365">
    <property type="entry name" value="Grx4 family monothiol glutaredoxin"/>
    <property type="match status" value="2"/>
</dbReference>
<dbReference type="InterPro" id="IPR004480">
    <property type="entry name" value="Monothiol_GRX-rel"/>
</dbReference>
<accession>A0AAX4PI03</accession>
<dbReference type="GO" id="GO:0005829">
    <property type="term" value="C:cytosol"/>
    <property type="evidence" value="ECO:0007669"/>
    <property type="project" value="TreeGrafter"/>
</dbReference>
<dbReference type="PROSITE" id="PS51354">
    <property type="entry name" value="GLUTAREDOXIN_2"/>
    <property type="match status" value="2"/>
</dbReference>
<dbReference type="Proteomes" id="UP001472866">
    <property type="component" value="Chromosome 11"/>
</dbReference>
<gene>
    <name evidence="6" type="ORF">HKI87_11g67970</name>
</gene>
<name>A0AAX4PI03_9CHLO</name>
<evidence type="ECO:0000256" key="4">
    <source>
        <dbReference type="ARBA" id="ARBA00023014"/>
    </source>
</evidence>
<sequence>MTRGEVMDVGSEAAFGREVDQATGLVVVHFWAEWCEPCKQMDEAVRLIAKDPKHPRVKLLRVEAERDELEGVTEKFEVSMVPHIVFLKQGKVVDTLEGADPKGLFDKVALHSPAEAPEPSPQQDQELAKRELNARLQRLTTSNPVVLFMKGSPDEPRCGFSKKAVKLLQDAGAEFGHFDILTDQEVRQGLKEYSNWPTYPQLYVNGELLGGYDIMQEMSESGELAAEVKPESIEDRLKRLIESSRVMLFMKGDKEEPRCGFSAKVVKALDEAVGTDAYQTFDILEDQVVRQELKTYSNWPTYPQLYVKGELIGGCDIILDMANSGELKEALA</sequence>
<organism evidence="6 7">
    <name type="scientific">Chloropicon roscoffensis</name>
    <dbReference type="NCBI Taxonomy" id="1461544"/>
    <lineage>
        <taxon>Eukaryota</taxon>
        <taxon>Viridiplantae</taxon>
        <taxon>Chlorophyta</taxon>
        <taxon>Chloropicophyceae</taxon>
        <taxon>Chloropicales</taxon>
        <taxon>Chloropicaceae</taxon>
        <taxon>Chloropicon</taxon>
    </lineage>
</organism>
<evidence type="ECO:0000256" key="2">
    <source>
        <dbReference type="ARBA" id="ARBA00022723"/>
    </source>
</evidence>
<comment type="similarity">
    <text evidence="1">Belongs to the glutaredoxin family. CGFS subfamily.</text>
</comment>
<proteinExistence type="inferred from homology"/>
<evidence type="ECO:0000313" key="6">
    <source>
        <dbReference type="EMBL" id="WZN65240.1"/>
    </source>
</evidence>
<dbReference type="PROSITE" id="PS51352">
    <property type="entry name" value="THIOREDOXIN_2"/>
    <property type="match status" value="1"/>
</dbReference>
<evidence type="ECO:0000256" key="3">
    <source>
        <dbReference type="ARBA" id="ARBA00023004"/>
    </source>
</evidence>
<dbReference type="GO" id="GO:0051536">
    <property type="term" value="F:iron-sulfur cluster binding"/>
    <property type="evidence" value="ECO:0007669"/>
    <property type="project" value="UniProtKB-KW"/>
</dbReference>
<keyword evidence="3" id="KW-0408">Iron</keyword>
<dbReference type="GO" id="GO:0006879">
    <property type="term" value="P:intracellular iron ion homeostasis"/>
    <property type="evidence" value="ECO:0007669"/>
    <property type="project" value="TreeGrafter"/>
</dbReference>
<reference evidence="6 7" key="1">
    <citation type="submission" date="2024-03" db="EMBL/GenBank/DDBJ databases">
        <title>Complete genome sequence of the green alga Chloropicon roscoffensis RCC1871.</title>
        <authorList>
            <person name="Lemieux C."/>
            <person name="Pombert J.-F."/>
            <person name="Otis C."/>
            <person name="Turmel M."/>
        </authorList>
    </citation>
    <scope>NUCLEOTIDE SEQUENCE [LARGE SCALE GENOMIC DNA]</scope>
    <source>
        <strain evidence="6 7">RCC1871</strain>
    </source>
</reference>
<dbReference type="InterPro" id="IPR002109">
    <property type="entry name" value="Glutaredoxin"/>
</dbReference>
<dbReference type="PANTHER" id="PTHR10293">
    <property type="entry name" value="GLUTAREDOXIN FAMILY MEMBER"/>
    <property type="match status" value="1"/>
</dbReference>
<evidence type="ECO:0000313" key="7">
    <source>
        <dbReference type="Proteomes" id="UP001472866"/>
    </source>
</evidence>
<dbReference type="EMBL" id="CP151511">
    <property type="protein sequence ID" value="WZN65240.1"/>
    <property type="molecule type" value="Genomic_DNA"/>
</dbReference>
<dbReference type="SUPFAM" id="SSF52833">
    <property type="entry name" value="Thioredoxin-like"/>
    <property type="match status" value="3"/>
</dbReference>
<evidence type="ECO:0000259" key="5">
    <source>
        <dbReference type="PROSITE" id="PS51352"/>
    </source>
</evidence>
<dbReference type="CDD" id="cd03028">
    <property type="entry name" value="GRX_PICOT_like"/>
    <property type="match status" value="2"/>
</dbReference>
<dbReference type="Gene3D" id="3.40.30.10">
    <property type="entry name" value="Glutaredoxin"/>
    <property type="match status" value="3"/>
</dbReference>
<dbReference type="GO" id="GO:0005634">
    <property type="term" value="C:nucleus"/>
    <property type="evidence" value="ECO:0007669"/>
    <property type="project" value="TreeGrafter"/>
</dbReference>
<dbReference type="PANTHER" id="PTHR10293:SF73">
    <property type="entry name" value="GLUTAREDOXIN-3"/>
    <property type="match status" value="1"/>
</dbReference>
<keyword evidence="2" id="KW-0479">Metal-binding</keyword>
<dbReference type="InterPro" id="IPR036249">
    <property type="entry name" value="Thioredoxin-like_sf"/>
</dbReference>
<keyword evidence="7" id="KW-1185">Reference proteome</keyword>
<dbReference type="GO" id="GO:0046872">
    <property type="term" value="F:metal ion binding"/>
    <property type="evidence" value="ECO:0007669"/>
    <property type="project" value="UniProtKB-KW"/>
</dbReference>
<keyword evidence="4" id="KW-0411">Iron-sulfur</keyword>
<dbReference type="InterPro" id="IPR033658">
    <property type="entry name" value="GRX_PICOT-like"/>
</dbReference>
<dbReference type="InterPro" id="IPR017937">
    <property type="entry name" value="Thioredoxin_CS"/>
</dbReference>
<dbReference type="PROSITE" id="PS00194">
    <property type="entry name" value="THIOREDOXIN_1"/>
    <property type="match status" value="1"/>
</dbReference>
<dbReference type="FunFam" id="3.40.30.10:FF:000012">
    <property type="entry name" value="Monothiol glutaredoxin"/>
    <property type="match status" value="2"/>
</dbReference>
<dbReference type="Pfam" id="PF00462">
    <property type="entry name" value="Glutaredoxin"/>
    <property type="match status" value="2"/>
</dbReference>